<comment type="caution">
    <text evidence="2">The sequence shown here is derived from an EMBL/GenBank/DDBJ whole genome shotgun (WGS) entry which is preliminary data.</text>
</comment>
<organism evidence="2 3">
    <name type="scientific">Pleurodeles waltl</name>
    <name type="common">Iberian ribbed newt</name>
    <dbReference type="NCBI Taxonomy" id="8319"/>
    <lineage>
        <taxon>Eukaryota</taxon>
        <taxon>Metazoa</taxon>
        <taxon>Chordata</taxon>
        <taxon>Craniata</taxon>
        <taxon>Vertebrata</taxon>
        <taxon>Euteleostomi</taxon>
        <taxon>Amphibia</taxon>
        <taxon>Batrachia</taxon>
        <taxon>Caudata</taxon>
        <taxon>Salamandroidea</taxon>
        <taxon>Salamandridae</taxon>
        <taxon>Pleurodelinae</taxon>
        <taxon>Pleurodeles</taxon>
    </lineage>
</organism>
<gene>
    <name evidence="2" type="ORF">NDU88_005331</name>
</gene>
<dbReference type="Proteomes" id="UP001066276">
    <property type="component" value="Chromosome 3_1"/>
</dbReference>
<name>A0AAV7UHQ6_PLEWA</name>
<evidence type="ECO:0000313" key="2">
    <source>
        <dbReference type="EMBL" id="KAJ1188572.1"/>
    </source>
</evidence>
<reference evidence="2" key="1">
    <citation type="journal article" date="2022" name="bioRxiv">
        <title>Sequencing and chromosome-scale assembly of the giantPleurodeles waltlgenome.</title>
        <authorList>
            <person name="Brown T."/>
            <person name="Elewa A."/>
            <person name="Iarovenko S."/>
            <person name="Subramanian E."/>
            <person name="Araus A.J."/>
            <person name="Petzold A."/>
            <person name="Susuki M."/>
            <person name="Suzuki K.-i.T."/>
            <person name="Hayashi T."/>
            <person name="Toyoda A."/>
            <person name="Oliveira C."/>
            <person name="Osipova E."/>
            <person name="Leigh N.D."/>
            <person name="Simon A."/>
            <person name="Yun M.H."/>
        </authorList>
    </citation>
    <scope>NUCLEOTIDE SEQUENCE</scope>
    <source>
        <strain evidence="2">20211129_DDA</strain>
        <tissue evidence="2">Liver</tissue>
    </source>
</reference>
<accession>A0AAV7UHQ6</accession>
<feature type="region of interest" description="Disordered" evidence="1">
    <location>
        <begin position="66"/>
        <end position="124"/>
    </location>
</feature>
<proteinExistence type="predicted"/>
<dbReference type="AlphaFoldDB" id="A0AAV7UHQ6"/>
<sequence>MPRPPAPRREKKVRPEPVSEAQTDSRSRGRRERPGASEALDEGGTHRDGPRERGWGCLWPTASYLLPCLPPPPQRRGRGPESTRAAGQRVARARADLKVCSPRPAMKESRECRRRKSPVKERNPLQQILRVGPVSPSSLLHPPFPAGKPRPGAGTWRSAQIAMVDRREEFHHQDDHKQRYWAGGVPIVTENRGGALTL</sequence>
<feature type="compositionally biased region" description="Basic and acidic residues" evidence="1">
    <location>
        <begin position="13"/>
        <end position="35"/>
    </location>
</feature>
<keyword evidence="3" id="KW-1185">Reference proteome</keyword>
<protein>
    <submittedName>
        <fullName evidence="2">Uncharacterized protein</fullName>
    </submittedName>
</protein>
<evidence type="ECO:0000313" key="3">
    <source>
        <dbReference type="Proteomes" id="UP001066276"/>
    </source>
</evidence>
<feature type="compositionally biased region" description="Basic and acidic residues" evidence="1">
    <location>
        <begin position="43"/>
        <end position="54"/>
    </location>
</feature>
<feature type="region of interest" description="Disordered" evidence="1">
    <location>
        <begin position="1"/>
        <end position="54"/>
    </location>
</feature>
<dbReference type="EMBL" id="JANPWB010000005">
    <property type="protein sequence ID" value="KAJ1188572.1"/>
    <property type="molecule type" value="Genomic_DNA"/>
</dbReference>
<evidence type="ECO:0000256" key="1">
    <source>
        <dbReference type="SAM" id="MobiDB-lite"/>
    </source>
</evidence>